<sequence length="461" mass="48255">MTVQPLLLLALSSLAIGVVSIVDPCDFADIAADAGDNAIMADYITDNGGPMYLDYNITGPYYYADADVQLVHETLSVDANDTSVLVATDSANVNLSHVEVIKTGYCTWLTQASFFGVNAAINIANGSTAYIEDSNITVHNGAANIFAYGTGTVVYVSNTDLYSSGPVAHGLYAAGNGTIYASNVRHYSGGNRCSSFSGDTPAGYVYVDDAVAHTAGVGSAIFYALGEVYGTDVVGLAENAPVLFSDGAQKAVFKNVDFTAGLLAGTVMFSSAERQSGASISFEDSRLTTLKEDMAALWFGNVVASARLVATNISSASGILVLANASQVTQAFNHFAGVEENPSIKPAEVAVSVAESALEGDIVAYNKSSISWNLTEHSSWTGSAYSATGAARFDVSLDETSTWTLTRNVSLHNFANVVPDHGNIRSRGFSIHYNASAAGSKWLKSKTVALPGGGHLRPYPQ</sequence>
<feature type="signal peptide" evidence="1">
    <location>
        <begin position="1"/>
        <end position="20"/>
    </location>
</feature>
<dbReference type="OrthoDB" id="10018600at2759"/>
<dbReference type="RefSeq" id="XP_661001.1">
    <property type="nucleotide sequence ID" value="XM_655909.1"/>
</dbReference>
<protein>
    <submittedName>
        <fullName evidence="2">Uncharacterized protein</fullName>
    </submittedName>
</protein>
<dbReference type="GeneID" id="2874459"/>
<dbReference type="AlphaFoldDB" id="Q5B7T3"/>
<dbReference type="HOGENOM" id="CLU_047576_0_0_1"/>
<dbReference type="eggNOG" id="ENOG502QVZ2">
    <property type="taxonomic scope" value="Eukaryota"/>
</dbReference>
<dbReference type="Proteomes" id="UP000000560">
    <property type="component" value="Chromosome VI"/>
</dbReference>
<accession>C8VHM3</accession>
<keyword evidence="3" id="KW-1185">Reference proteome</keyword>
<dbReference type="InParanoid" id="Q5B7T3"/>
<proteinExistence type="predicted"/>
<feature type="chain" id="PRO_5010324829" evidence="1">
    <location>
        <begin position="21"/>
        <end position="461"/>
    </location>
</feature>
<dbReference type="KEGG" id="ani:ANIA_03397"/>
<name>Q5B7T3_EMENI</name>
<dbReference type="OMA" id="DHFVGWE"/>
<dbReference type="EMBL" id="BN001306">
    <property type="protein sequence ID" value="CBF82787.1"/>
    <property type="molecule type" value="Genomic_DNA"/>
</dbReference>
<evidence type="ECO:0000256" key="1">
    <source>
        <dbReference type="SAM" id="SignalP"/>
    </source>
</evidence>
<accession>Q5B7T3</accession>
<dbReference type="VEuPathDB" id="FungiDB:AN3397"/>
<keyword evidence="1" id="KW-0732">Signal</keyword>
<evidence type="ECO:0000313" key="3">
    <source>
        <dbReference type="Proteomes" id="UP000000560"/>
    </source>
</evidence>
<organism evidence="2 3">
    <name type="scientific">Emericella nidulans (strain FGSC A4 / ATCC 38163 / CBS 112.46 / NRRL 194 / M139)</name>
    <name type="common">Aspergillus nidulans</name>
    <dbReference type="NCBI Taxonomy" id="227321"/>
    <lineage>
        <taxon>Eukaryota</taxon>
        <taxon>Fungi</taxon>
        <taxon>Dikarya</taxon>
        <taxon>Ascomycota</taxon>
        <taxon>Pezizomycotina</taxon>
        <taxon>Eurotiomycetes</taxon>
        <taxon>Eurotiomycetidae</taxon>
        <taxon>Eurotiales</taxon>
        <taxon>Aspergillaceae</taxon>
        <taxon>Aspergillus</taxon>
        <taxon>Aspergillus subgen. Nidulantes</taxon>
    </lineage>
</organism>
<evidence type="ECO:0000313" key="2">
    <source>
        <dbReference type="EMBL" id="CBF82787.1"/>
    </source>
</evidence>
<gene>
    <name evidence="2" type="ORF">ANIA_03397</name>
</gene>
<reference evidence="3" key="2">
    <citation type="journal article" date="2009" name="Fungal Genet. Biol.">
        <title>The 2008 update of the Aspergillus nidulans genome annotation: a community effort.</title>
        <authorList>
            <person name="Wortman J.R."/>
            <person name="Gilsenan J.M."/>
            <person name="Joardar V."/>
            <person name="Deegan J."/>
            <person name="Clutterbuck J."/>
            <person name="Andersen M.R."/>
            <person name="Archer D."/>
            <person name="Bencina M."/>
            <person name="Braus G."/>
            <person name="Coutinho P."/>
            <person name="von Dohren H."/>
            <person name="Doonan J."/>
            <person name="Driessen A.J."/>
            <person name="Durek P."/>
            <person name="Espeso E."/>
            <person name="Fekete E."/>
            <person name="Flipphi M."/>
            <person name="Estrada C.G."/>
            <person name="Geysens S."/>
            <person name="Goldman G."/>
            <person name="de Groot P.W."/>
            <person name="Hansen K."/>
            <person name="Harris S.D."/>
            <person name="Heinekamp T."/>
            <person name="Helmstaedt K."/>
            <person name="Henrissat B."/>
            <person name="Hofmann G."/>
            <person name="Homan T."/>
            <person name="Horio T."/>
            <person name="Horiuchi H."/>
            <person name="James S."/>
            <person name="Jones M."/>
            <person name="Karaffa L."/>
            <person name="Karanyi Z."/>
            <person name="Kato M."/>
            <person name="Keller N."/>
            <person name="Kelly D.E."/>
            <person name="Kiel J.A."/>
            <person name="Kim J.M."/>
            <person name="van der Klei I.J."/>
            <person name="Klis F.M."/>
            <person name="Kovalchuk A."/>
            <person name="Krasevec N."/>
            <person name="Kubicek C.P."/>
            <person name="Liu B."/>
            <person name="Maccabe A."/>
            <person name="Meyer V."/>
            <person name="Mirabito P."/>
            <person name="Miskei M."/>
            <person name="Mos M."/>
            <person name="Mullins J."/>
            <person name="Nelson D.R."/>
            <person name="Nielsen J."/>
            <person name="Oakley B.R."/>
            <person name="Osmani S.A."/>
            <person name="Pakula T."/>
            <person name="Paszewski A."/>
            <person name="Paulsen I."/>
            <person name="Pilsyk S."/>
            <person name="Pocsi I."/>
            <person name="Punt P.J."/>
            <person name="Ram A.F."/>
            <person name="Ren Q."/>
            <person name="Robellet X."/>
            <person name="Robson G."/>
            <person name="Seiboth B."/>
            <person name="van Solingen P."/>
            <person name="Specht T."/>
            <person name="Sun J."/>
            <person name="Taheri-Talesh N."/>
            <person name="Takeshita N."/>
            <person name="Ussery D."/>
            <person name="vanKuyk P.A."/>
            <person name="Visser H."/>
            <person name="van de Vondervoort P.J."/>
            <person name="de Vries R.P."/>
            <person name="Walton J."/>
            <person name="Xiang X."/>
            <person name="Xiong Y."/>
            <person name="Zeng A.P."/>
            <person name="Brandt B.W."/>
            <person name="Cornell M.J."/>
            <person name="van den Hondel C.A."/>
            <person name="Visser J."/>
            <person name="Oliver S.G."/>
            <person name="Turner G."/>
        </authorList>
    </citation>
    <scope>GENOME REANNOTATION</scope>
    <source>
        <strain evidence="3">FGSC A4 / ATCC 38163 / CBS 112.46 / NRRL 194 / M139</strain>
    </source>
</reference>
<reference evidence="3" key="1">
    <citation type="journal article" date="2005" name="Nature">
        <title>Sequencing of Aspergillus nidulans and comparative analysis with A. fumigatus and A. oryzae.</title>
        <authorList>
            <person name="Galagan J.E."/>
            <person name="Calvo S.E."/>
            <person name="Cuomo C."/>
            <person name="Ma L.J."/>
            <person name="Wortman J.R."/>
            <person name="Batzoglou S."/>
            <person name="Lee S.I."/>
            <person name="Basturkmen M."/>
            <person name="Spevak C.C."/>
            <person name="Clutterbuck J."/>
            <person name="Kapitonov V."/>
            <person name="Jurka J."/>
            <person name="Scazzocchio C."/>
            <person name="Farman M."/>
            <person name="Butler J."/>
            <person name="Purcell S."/>
            <person name="Harris S."/>
            <person name="Braus G.H."/>
            <person name="Draht O."/>
            <person name="Busch S."/>
            <person name="D'Enfert C."/>
            <person name="Bouchier C."/>
            <person name="Goldman G.H."/>
            <person name="Bell-Pedersen D."/>
            <person name="Griffiths-Jones S."/>
            <person name="Doonan J.H."/>
            <person name="Yu J."/>
            <person name="Vienken K."/>
            <person name="Pain A."/>
            <person name="Freitag M."/>
            <person name="Selker E.U."/>
            <person name="Archer D.B."/>
            <person name="Penalva M.A."/>
            <person name="Oakley B.R."/>
            <person name="Momany M."/>
            <person name="Tanaka T."/>
            <person name="Kumagai T."/>
            <person name="Asai K."/>
            <person name="Machida M."/>
            <person name="Nierman W.C."/>
            <person name="Denning D.W."/>
            <person name="Caddick M."/>
            <person name="Hynes M."/>
            <person name="Paoletti M."/>
            <person name="Fischer R."/>
            <person name="Miller B."/>
            <person name="Dyer P."/>
            <person name="Sachs M.S."/>
            <person name="Osmani S.A."/>
            <person name="Birren B.W."/>
        </authorList>
    </citation>
    <scope>NUCLEOTIDE SEQUENCE [LARGE SCALE GENOMIC DNA]</scope>
    <source>
        <strain evidence="3">FGSC A4 / ATCC 38163 / CBS 112.46 / NRRL 194 / M139</strain>
    </source>
</reference>